<organism evidence="1 2">
    <name type="scientific">Dendrobium catenatum</name>
    <dbReference type="NCBI Taxonomy" id="906689"/>
    <lineage>
        <taxon>Eukaryota</taxon>
        <taxon>Viridiplantae</taxon>
        <taxon>Streptophyta</taxon>
        <taxon>Embryophyta</taxon>
        <taxon>Tracheophyta</taxon>
        <taxon>Spermatophyta</taxon>
        <taxon>Magnoliopsida</taxon>
        <taxon>Liliopsida</taxon>
        <taxon>Asparagales</taxon>
        <taxon>Orchidaceae</taxon>
        <taxon>Epidendroideae</taxon>
        <taxon>Malaxideae</taxon>
        <taxon>Dendrobiinae</taxon>
        <taxon>Dendrobium</taxon>
    </lineage>
</organism>
<name>A0A2I0X455_9ASPA</name>
<gene>
    <name evidence="1" type="ORF">MA16_Dca020283</name>
</gene>
<dbReference type="EMBL" id="KZ502164">
    <property type="protein sequence ID" value="PKU82704.1"/>
    <property type="molecule type" value="Genomic_DNA"/>
</dbReference>
<reference evidence="1 2" key="2">
    <citation type="journal article" date="2017" name="Nature">
        <title>The Apostasia genome and the evolution of orchids.</title>
        <authorList>
            <person name="Zhang G.Q."/>
            <person name="Liu K.W."/>
            <person name="Li Z."/>
            <person name="Lohaus R."/>
            <person name="Hsiao Y.Y."/>
            <person name="Niu S.C."/>
            <person name="Wang J.Y."/>
            <person name="Lin Y.C."/>
            <person name="Xu Q."/>
            <person name="Chen L.J."/>
            <person name="Yoshida K."/>
            <person name="Fujiwara S."/>
            <person name="Wang Z.W."/>
            <person name="Zhang Y.Q."/>
            <person name="Mitsuda N."/>
            <person name="Wang M."/>
            <person name="Liu G.H."/>
            <person name="Pecoraro L."/>
            <person name="Huang H.X."/>
            <person name="Xiao X.J."/>
            <person name="Lin M."/>
            <person name="Wu X.Y."/>
            <person name="Wu W.L."/>
            <person name="Chen Y.Y."/>
            <person name="Chang S.B."/>
            <person name="Sakamoto S."/>
            <person name="Ohme-Takagi M."/>
            <person name="Yagi M."/>
            <person name="Zeng S.J."/>
            <person name="Shen C.Y."/>
            <person name="Yeh C.M."/>
            <person name="Luo Y.B."/>
            <person name="Tsai W.C."/>
            <person name="Van de Peer Y."/>
            <person name="Liu Z.J."/>
        </authorList>
    </citation>
    <scope>NUCLEOTIDE SEQUENCE [LARGE SCALE GENOMIC DNA]</scope>
    <source>
        <tissue evidence="1">The whole plant</tissue>
    </source>
</reference>
<reference evidence="1 2" key="1">
    <citation type="journal article" date="2016" name="Sci. Rep.">
        <title>The Dendrobium catenatum Lindl. genome sequence provides insights into polysaccharide synthase, floral development and adaptive evolution.</title>
        <authorList>
            <person name="Zhang G.Q."/>
            <person name="Xu Q."/>
            <person name="Bian C."/>
            <person name="Tsai W.C."/>
            <person name="Yeh C.M."/>
            <person name="Liu K.W."/>
            <person name="Yoshida K."/>
            <person name="Zhang L.S."/>
            <person name="Chang S.B."/>
            <person name="Chen F."/>
            <person name="Shi Y."/>
            <person name="Su Y.Y."/>
            <person name="Zhang Y.Q."/>
            <person name="Chen L.J."/>
            <person name="Yin Y."/>
            <person name="Lin M."/>
            <person name="Huang H."/>
            <person name="Deng H."/>
            <person name="Wang Z.W."/>
            <person name="Zhu S.L."/>
            <person name="Zhao X."/>
            <person name="Deng C."/>
            <person name="Niu S.C."/>
            <person name="Huang J."/>
            <person name="Wang M."/>
            <person name="Liu G.H."/>
            <person name="Yang H.J."/>
            <person name="Xiao X.J."/>
            <person name="Hsiao Y.Y."/>
            <person name="Wu W.L."/>
            <person name="Chen Y.Y."/>
            <person name="Mitsuda N."/>
            <person name="Ohme-Takagi M."/>
            <person name="Luo Y.B."/>
            <person name="Van de Peer Y."/>
            <person name="Liu Z.J."/>
        </authorList>
    </citation>
    <scope>NUCLEOTIDE SEQUENCE [LARGE SCALE GENOMIC DNA]</scope>
    <source>
        <tissue evidence="1">The whole plant</tissue>
    </source>
</reference>
<dbReference type="AlphaFoldDB" id="A0A2I0X455"/>
<dbReference type="Proteomes" id="UP000233837">
    <property type="component" value="Unassembled WGS sequence"/>
</dbReference>
<sequence length="114" mass="12857">MRRIIKKYWGKAGGRCAGIFAADSLPENEPLKYRRKFRRTRWRDCSVADNGERSCWVFAGAPLISFAPFARTRLTSDDRNEGAEKLFFGGGGATAHPYAVTLTCHAGRRWDEEA</sequence>
<accession>A0A2I0X455</accession>
<keyword evidence="2" id="KW-1185">Reference proteome</keyword>
<proteinExistence type="predicted"/>
<evidence type="ECO:0000313" key="1">
    <source>
        <dbReference type="EMBL" id="PKU82704.1"/>
    </source>
</evidence>
<protein>
    <submittedName>
        <fullName evidence="1">Uncharacterized protein</fullName>
    </submittedName>
</protein>
<evidence type="ECO:0000313" key="2">
    <source>
        <dbReference type="Proteomes" id="UP000233837"/>
    </source>
</evidence>